<evidence type="ECO:0000313" key="2">
    <source>
        <dbReference type="Proteomes" id="UP001165121"/>
    </source>
</evidence>
<reference evidence="1" key="1">
    <citation type="submission" date="2023-04" db="EMBL/GenBank/DDBJ databases">
        <title>Phytophthora fragariaefolia NBRC 109709.</title>
        <authorList>
            <person name="Ichikawa N."/>
            <person name="Sato H."/>
            <person name="Tonouchi N."/>
        </authorList>
    </citation>
    <scope>NUCLEOTIDE SEQUENCE</scope>
    <source>
        <strain evidence="1">NBRC 109709</strain>
    </source>
</reference>
<proteinExistence type="predicted"/>
<comment type="caution">
    <text evidence="1">The sequence shown here is derived from an EMBL/GenBank/DDBJ whole genome shotgun (WGS) entry which is preliminary data.</text>
</comment>
<name>A0A9W6XXT7_9STRA</name>
<dbReference type="AlphaFoldDB" id="A0A9W6XXT7"/>
<keyword evidence="2" id="KW-1185">Reference proteome</keyword>
<dbReference type="OrthoDB" id="194358at2759"/>
<accession>A0A9W6XXT7</accession>
<sequence>MLFDVLPASQVVRLETIFGDMLYWDPDFINGIKVEADGYGMSLVSSTLTSDALSGPTWVGVLSKLIQCLKVKMADRVEDEEVCVSEDSSTRMVSSIDKYVGMEEAGEDGKRALVISPRRKLSISSSSSTLAKSPRAALYYADQMTCVANTREMWHYAVLFKASAQAFPGTLTLTPESDVAVSSDDVSRYFPLDDRLLIGSEEYIAADFNSQTREIQLGKWTRGA</sequence>
<protein>
    <submittedName>
        <fullName evidence="1">Unnamed protein product</fullName>
    </submittedName>
</protein>
<dbReference type="EMBL" id="BSXT01002140">
    <property type="protein sequence ID" value="GMF47278.1"/>
    <property type="molecule type" value="Genomic_DNA"/>
</dbReference>
<evidence type="ECO:0000313" key="1">
    <source>
        <dbReference type="EMBL" id="GMF47278.1"/>
    </source>
</evidence>
<organism evidence="1 2">
    <name type="scientific">Phytophthora fragariaefolia</name>
    <dbReference type="NCBI Taxonomy" id="1490495"/>
    <lineage>
        <taxon>Eukaryota</taxon>
        <taxon>Sar</taxon>
        <taxon>Stramenopiles</taxon>
        <taxon>Oomycota</taxon>
        <taxon>Peronosporomycetes</taxon>
        <taxon>Peronosporales</taxon>
        <taxon>Peronosporaceae</taxon>
        <taxon>Phytophthora</taxon>
    </lineage>
</organism>
<gene>
    <name evidence="1" type="ORF">Pfra01_001776600</name>
</gene>
<dbReference type="Proteomes" id="UP001165121">
    <property type="component" value="Unassembled WGS sequence"/>
</dbReference>